<proteinExistence type="predicted"/>
<dbReference type="OrthoDB" id="1658288at2759"/>
<gene>
    <name evidence="1" type="ORF">K469DRAFT_686891</name>
</gene>
<organism evidence="1 2">
    <name type="scientific">Zopfia rhizophila CBS 207.26</name>
    <dbReference type="NCBI Taxonomy" id="1314779"/>
    <lineage>
        <taxon>Eukaryota</taxon>
        <taxon>Fungi</taxon>
        <taxon>Dikarya</taxon>
        <taxon>Ascomycota</taxon>
        <taxon>Pezizomycotina</taxon>
        <taxon>Dothideomycetes</taxon>
        <taxon>Dothideomycetes incertae sedis</taxon>
        <taxon>Zopfiaceae</taxon>
        <taxon>Zopfia</taxon>
    </lineage>
</organism>
<keyword evidence="2" id="KW-1185">Reference proteome</keyword>
<dbReference type="AlphaFoldDB" id="A0A6A6E3M6"/>
<evidence type="ECO:0000313" key="2">
    <source>
        <dbReference type="Proteomes" id="UP000800200"/>
    </source>
</evidence>
<sequence length="180" mass="20358">MSKSLFQVIWQYLHGVGPFPVSSITRLVNHVAVHSWMTVLKEIVGMGDSVPFIHRSGQFQTDAGGVMDEFTDLTIMLQGFQMLPDRAYCPKVDPRKEYESLPQCEFHDTYTILMAFQVRKLASSEVKAASEIFGTGKGLCNGDSEYARVLILSCAVVHDTVHWDKLVWWLPLIDDLVHKL</sequence>
<protein>
    <submittedName>
        <fullName evidence="1">Uncharacterized protein</fullName>
    </submittedName>
</protein>
<accession>A0A6A6E3M6</accession>
<dbReference type="EMBL" id="ML994629">
    <property type="protein sequence ID" value="KAF2186491.1"/>
    <property type="molecule type" value="Genomic_DNA"/>
</dbReference>
<evidence type="ECO:0000313" key="1">
    <source>
        <dbReference type="EMBL" id="KAF2186491.1"/>
    </source>
</evidence>
<reference evidence="1" key="1">
    <citation type="journal article" date="2020" name="Stud. Mycol.">
        <title>101 Dothideomycetes genomes: a test case for predicting lifestyles and emergence of pathogens.</title>
        <authorList>
            <person name="Haridas S."/>
            <person name="Albert R."/>
            <person name="Binder M."/>
            <person name="Bloem J."/>
            <person name="Labutti K."/>
            <person name="Salamov A."/>
            <person name="Andreopoulos B."/>
            <person name="Baker S."/>
            <person name="Barry K."/>
            <person name="Bills G."/>
            <person name="Bluhm B."/>
            <person name="Cannon C."/>
            <person name="Castanera R."/>
            <person name="Culley D."/>
            <person name="Daum C."/>
            <person name="Ezra D."/>
            <person name="Gonzalez J."/>
            <person name="Henrissat B."/>
            <person name="Kuo A."/>
            <person name="Liang C."/>
            <person name="Lipzen A."/>
            <person name="Lutzoni F."/>
            <person name="Magnuson J."/>
            <person name="Mondo S."/>
            <person name="Nolan M."/>
            <person name="Ohm R."/>
            <person name="Pangilinan J."/>
            <person name="Park H.-J."/>
            <person name="Ramirez L."/>
            <person name="Alfaro M."/>
            <person name="Sun H."/>
            <person name="Tritt A."/>
            <person name="Yoshinaga Y."/>
            <person name="Zwiers L.-H."/>
            <person name="Turgeon B."/>
            <person name="Goodwin S."/>
            <person name="Spatafora J."/>
            <person name="Crous P."/>
            <person name="Grigoriev I."/>
        </authorList>
    </citation>
    <scope>NUCLEOTIDE SEQUENCE</scope>
    <source>
        <strain evidence="1">CBS 207.26</strain>
    </source>
</reference>
<name>A0A6A6E3M6_9PEZI</name>
<dbReference type="Proteomes" id="UP000800200">
    <property type="component" value="Unassembled WGS sequence"/>
</dbReference>